<evidence type="ECO:0000313" key="2">
    <source>
        <dbReference type="Proteomes" id="UP000586305"/>
    </source>
</evidence>
<dbReference type="AlphaFoldDB" id="A0A849VA85"/>
<dbReference type="EMBL" id="JABBPG010000001">
    <property type="protein sequence ID" value="NOU49778.1"/>
    <property type="molecule type" value="Genomic_DNA"/>
</dbReference>
<reference evidence="1 2" key="1">
    <citation type="submission" date="2020-04" db="EMBL/GenBank/DDBJ databases">
        <title>Pseudoalteromonas caenipelagi sp. nov., isolated from a tidal flat.</title>
        <authorList>
            <person name="Park S."/>
            <person name="Yoon J.-H."/>
        </authorList>
    </citation>
    <scope>NUCLEOTIDE SEQUENCE [LARGE SCALE GENOMIC DNA]</scope>
    <source>
        <strain evidence="1 2">JBTF-M23</strain>
    </source>
</reference>
<organism evidence="1 2">
    <name type="scientific">Pseudoalteromonas caenipelagi</name>
    <dbReference type="NCBI Taxonomy" id="2726988"/>
    <lineage>
        <taxon>Bacteria</taxon>
        <taxon>Pseudomonadati</taxon>
        <taxon>Pseudomonadota</taxon>
        <taxon>Gammaproteobacteria</taxon>
        <taxon>Alteromonadales</taxon>
        <taxon>Pseudoalteromonadaceae</taxon>
        <taxon>Pseudoalteromonas</taxon>
    </lineage>
</organism>
<proteinExistence type="predicted"/>
<comment type="caution">
    <text evidence="1">The sequence shown here is derived from an EMBL/GenBank/DDBJ whole genome shotgun (WGS) entry which is preliminary data.</text>
</comment>
<sequence length="73" mass="8229">MTGGFAKQLVYGLDFERYDTTRPRFKTRLDATGQTRFANQQQKAFSGADTDMLGIFAQTNMTLIDALLDLQMS</sequence>
<evidence type="ECO:0000313" key="1">
    <source>
        <dbReference type="EMBL" id="NOU49778.1"/>
    </source>
</evidence>
<accession>A0A849VA85</accession>
<protein>
    <submittedName>
        <fullName evidence="1">Uncharacterized protein</fullName>
    </submittedName>
</protein>
<keyword evidence="2" id="KW-1185">Reference proteome</keyword>
<gene>
    <name evidence="1" type="ORF">HG263_04420</name>
</gene>
<name>A0A849VA85_9GAMM</name>
<dbReference type="Proteomes" id="UP000586305">
    <property type="component" value="Unassembled WGS sequence"/>
</dbReference>
<dbReference type="RefSeq" id="WP_171624832.1">
    <property type="nucleotide sequence ID" value="NZ_JABBPG010000001.1"/>
</dbReference>